<evidence type="ECO:0000313" key="2">
    <source>
        <dbReference type="Proteomes" id="UP000235584"/>
    </source>
</evidence>
<sequence>MEDYSFYPRYQQFIAKRILAIDFGSKVIGTAMYCPGHDPFPYAFEKIIYRSHEESIKTIQALVDNEGIDIIVLGVPYFVDGKESDNTRRMKEFGALLQKACPDQMFFEQDETLTTKAAEDRMKNSPQFNFKVDVTKIDCVSATIILEDFIKS</sequence>
<dbReference type="EMBL" id="CP025704">
    <property type="protein sequence ID" value="AUN97108.1"/>
    <property type="molecule type" value="Genomic_DNA"/>
</dbReference>
<dbReference type="Pfam" id="PF03652">
    <property type="entry name" value="RuvX"/>
    <property type="match status" value="1"/>
</dbReference>
<dbReference type="InterPro" id="IPR012337">
    <property type="entry name" value="RNaseH-like_sf"/>
</dbReference>
<dbReference type="InterPro" id="IPR006641">
    <property type="entry name" value="YqgF/RNaseH-like_dom"/>
</dbReference>
<dbReference type="RefSeq" id="WP_102242403.1">
    <property type="nucleotide sequence ID" value="NZ_CP025704.1"/>
</dbReference>
<dbReference type="Gene3D" id="3.30.420.140">
    <property type="entry name" value="YqgF/RNase H-like domain"/>
    <property type="match status" value="1"/>
</dbReference>
<accession>A0A2K9NNN7</accession>
<proteinExistence type="predicted"/>
<dbReference type="NCBIfam" id="TIGR00250">
    <property type="entry name" value="RNAse_H_YqgF"/>
    <property type="match status" value="1"/>
</dbReference>
<organism evidence="1 2">
    <name type="scientific">Bacteriovorax stolpii</name>
    <name type="common">Bdellovibrio stolpii</name>
    <dbReference type="NCBI Taxonomy" id="960"/>
    <lineage>
        <taxon>Bacteria</taxon>
        <taxon>Pseudomonadati</taxon>
        <taxon>Bdellovibrionota</taxon>
        <taxon>Bacteriovoracia</taxon>
        <taxon>Bacteriovoracales</taxon>
        <taxon>Bacteriovoracaceae</taxon>
        <taxon>Bacteriovorax</taxon>
    </lineage>
</organism>
<name>A0A2K9NNN7_BACTC</name>
<dbReference type="SMART" id="SM00732">
    <property type="entry name" value="YqgFc"/>
    <property type="match status" value="1"/>
</dbReference>
<dbReference type="AlphaFoldDB" id="A0A2K9NNN7"/>
<dbReference type="GO" id="GO:0000967">
    <property type="term" value="P:rRNA 5'-end processing"/>
    <property type="evidence" value="ECO:0007669"/>
    <property type="project" value="TreeGrafter"/>
</dbReference>
<keyword evidence="2" id="KW-1185">Reference proteome</keyword>
<dbReference type="PANTHER" id="PTHR33317">
    <property type="entry name" value="POLYNUCLEOTIDYL TRANSFERASE, RIBONUCLEASE H-LIKE SUPERFAMILY PROTEIN"/>
    <property type="match status" value="1"/>
</dbReference>
<dbReference type="SUPFAM" id="SSF53098">
    <property type="entry name" value="Ribonuclease H-like"/>
    <property type="match status" value="1"/>
</dbReference>
<dbReference type="CDD" id="cd16964">
    <property type="entry name" value="YqgF"/>
    <property type="match status" value="1"/>
</dbReference>
<evidence type="ECO:0000313" key="1">
    <source>
        <dbReference type="EMBL" id="AUN97108.1"/>
    </source>
</evidence>
<dbReference type="InterPro" id="IPR037027">
    <property type="entry name" value="YqgF/RNaseH-like_dom_sf"/>
</dbReference>
<protein>
    <submittedName>
        <fullName evidence="1">Holliday junction resolvase RuvX</fullName>
    </submittedName>
</protein>
<gene>
    <name evidence="1" type="ORF">C0V70_03085</name>
</gene>
<dbReference type="InterPro" id="IPR005227">
    <property type="entry name" value="YqgF"/>
</dbReference>
<reference evidence="1 2" key="1">
    <citation type="submission" date="2018-01" db="EMBL/GenBank/DDBJ databases">
        <title>Complete genome sequence of Bacteriovorax stolpii DSM12778.</title>
        <authorList>
            <person name="Tang B."/>
            <person name="Chang J."/>
        </authorList>
    </citation>
    <scope>NUCLEOTIDE SEQUENCE [LARGE SCALE GENOMIC DNA]</scope>
    <source>
        <strain evidence="1 2">DSM 12778</strain>
    </source>
</reference>
<dbReference type="KEGG" id="bsto:C0V70_03085"/>
<dbReference type="Proteomes" id="UP000235584">
    <property type="component" value="Chromosome"/>
</dbReference>
<dbReference type="PANTHER" id="PTHR33317:SF4">
    <property type="entry name" value="POLYNUCLEOTIDYL TRANSFERASE, RIBONUCLEASE H-LIKE SUPERFAMILY PROTEIN"/>
    <property type="match status" value="1"/>
</dbReference>